<accession>A0AAV6Z8V3</accession>
<evidence type="ECO:0000256" key="1">
    <source>
        <dbReference type="SAM" id="SignalP"/>
    </source>
</evidence>
<evidence type="ECO:0008006" key="4">
    <source>
        <dbReference type="Google" id="ProtNLM"/>
    </source>
</evidence>
<dbReference type="Proteomes" id="UP000824782">
    <property type="component" value="Unassembled WGS sequence"/>
</dbReference>
<protein>
    <recommendedName>
        <fullName evidence="4">Secreted protein</fullName>
    </recommendedName>
</protein>
<comment type="caution">
    <text evidence="2">The sequence shown here is derived from an EMBL/GenBank/DDBJ whole genome shotgun (WGS) entry which is preliminary data.</text>
</comment>
<evidence type="ECO:0000313" key="3">
    <source>
        <dbReference type="Proteomes" id="UP000824782"/>
    </source>
</evidence>
<keyword evidence="3" id="KW-1185">Reference proteome</keyword>
<feature type="chain" id="PRO_5043338978" description="Secreted protein" evidence="1">
    <location>
        <begin position="23"/>
        <end position="103"/>
    </location>
</feature>
<name>A0AAV6Z8V3_ENGPU</name>
<keyword evidence="1" id="KW-0732">Signal</keyword>
<organism evidence="2 3">
    <name type="scientific">Engystomops pustulosus</name>
    <name type="common">Tungara frog</name>
    <name type="synonym">Physalaemus pustulosus</name>
    <dbReference type="NCBI Taxonomy" id="76066"/>
    <lineage>
        <taxon>Eukaryota</taxon>
        <taxon>Metazoa</taxon>
        <taxon>Chordata</taxon>
        <taxon>Craniata</taxon>
        <taxon>Vertebrata</taxon>
        <taxon>Euteleostomi</taxon>
        <taxon>Amphibia</taxon>
        <taxon>Batrachia</taxon>
        <taxon>Anura</taxon>
        <taxon>Neobatrachia</taxon>
        <taxon>Hyloidea</taxon>
        <taxon>Leptodactylidae</taxon>
        <taxon>Leiuperinae</taxon>
        <taxon>Engystomops</taxon>
    </lineage>
</organism>
<proteinExistence type="predicted"/>
<feature type="signal peptide" evidence="1">
    <location>
        <begin position="1"/>
        <end position="22"/>
    </location>
</feature>
<dbReference type="EMBL" id="WNYA01001325">
    <property type="protein sequence ID" value="KAG8545967.1"/>
    <property type="molecule type" value="Genomic_DNA"/>
</dbReference>
<dbReference type="AlphaFoldDB" id="A0AAV6Z8V3"/>
<gene>
    <name evidence="2" type="ORF">GDO81_020013</name>
</gene>
<sequence length="103" mass="11585">MEGCVIIMSRMCILVFFTSCVAYTTFEIHKVQSPQQRHCPFHRRRGPYKASPQGPPSRQVQHVVDGVEFLGDVVDLHNGFHSGQEDHPGLLVGPDTNHLVHLL</sequence>
<evidence type="ECO:0000313" key="2">
    <source>
        <dbReference type="EMBL" id="KAG8545967.1"/>
    </source>
</evidence>
<reference evidence="2" key="1">
    <citation type="thesis" date="2020" institute="ProQuest LLC" country="789 East Eisenhower Parkway, Ann Arbor, MI, USA">
        <title>Comparative Genomics and Chromosome Evolution.</title>
        <authorList>
            <person name="Mudd A.B."/>
        </authorList>
    </citation>
    <scope>NUCLEOTIDE SEQUENCE</scope>
    <source>
        <strain evidence="2">237g6f4</strain>
        <tissue evidence="2">Blood</tissue>
    </source>
</reference>